<keyword evidence="1" id="KW-0472">Membrane</keyword>
<evidence type="ECO:0000313" key="4">
    <source>
        <dbReference type="Proteomes" id="UP000216446"/>
    </source>
</evidence>
<reference evidence="3 4" key="1">
    <citation type="submission" date="2016-11" db="EMBL/GenBank/DDBJ databases">
        <title>Study of marine rhodopsin-containing bacteria.</title>
        <authorList>
            <person name="Yoshizawa S."/>
            <person name="Kumagai Y."/>
            <person name="Kogure K."/>
        </authorList>
    </citation>
    <scope>NUCLEOTIDE SEQUENCE [LARGE SCALE GENOMIC DNA]</scope>
    <source>
        <strain evidence="3 4">SG-29</strain>
    </source>
</reference>
<feature type="domain" description="EamA" evidence="2">
    <location>
        <begin position="2"/>
        <end position="130"/>
    </location>
</feature>
<comment type="caution">
    <text evidence="3">The sequence shown here is derived from an EMBL/GenBank/DDBJ whole genome shotgun (WGS) entry which is preliminary data.</text>
</comment>
<dbReference type="Pfam" id="PF00892">
    <property type="entry name" value="EamA"/>
    <property type="match status" value="1"/>
</dbReference>
<dbReference type="Gene3D" id="1.10.3730.20">
    <property type="match status" value="2"/>
</dbReference>
<feature type="transmembrane region" description="Helical" evidence="1">
    <location>
        <begin position="229"/>
        <end position="251"/>
    </location>
</feature>
<dbReference type="EMBL" id="MQWB01000011">
    <property type="protein sequence ID" value="OZC01336.1"/>
    <property type="molecule type" value="Genomic_DNA"/>
</dbReference>
<dbReference type="AlphaFoldDB" id="A0A259TUG8"/>
<feature type="transmembrane region" description="Helical" evidence="1">
    <location>
        <begin position="181"/>
        <end position="201"/>
    </location>
</feature>
<dbReference type="Proteomes" id="UP000216446">
    <property type="component" value="Unassembled WGS sequence"/>
</dbReference>
<keyword evidence="1" id="KW-1133">Transmembrane helix</keyword>
<dbReference type="InterPro" id="IPR000620">
    <property type="entry name" value="EamA_dom"/>
</dbReference>
<protein>
    <recommendedName>
        <fullName evidence="2">EamA domain-containing protein</fullName>
    </recommendedName>
</protein>
<evidence type="ECO:0000259" key="2">
    <source>
        <dbReference type="Pfam" id="PF00892"/>
    </source>
</evidence>
<dbReference type="OrthoDB" id="1524713at2"/>
<dbReference type="RefSeq" id="WP_094551853.1">
    <property type="nucleotide sequence ID" value="NZ_MQWB01000011.1"/>
</dbReference>
<keyword evidence="4" id="KW-1185">Reference proteome</keyword>
<feature type="transmembrane region" description="Helical" evidence="1">
    <location>
        <begin position="284"/>
        <end position="304"/>
    </location>
</feature>
<dbReference type="InParanoid" id="A0A259TUG8"/>
<feature type="transmembrane region" description="Helical" evidence="1">
    <location>
        <begin position="258"/>
        <end position="278"/>
    </location>
</feature>
<name>A0A259TUG8_9BACT</name>
<feature type="transmembrane region" description="Helical" evidence="1">
    <location>
        <begin position="94"/>
        <end position="111"/>
    </location>
</feature>
<feature type="transmembrane region" description="Helical" evidence="1">
    <location>
        <begin position="118"/>
        <end position="135"/>
    </location>
</feature>
<organism evidence="3 4">
    <name type="scientific">Rubricoccus marinus</name>
    <dbReference type="NCBI Taxonomy" id="716817"/>
    <lineage>
        <taxon>Bacteria</taxon>
        <taxon>Pseudomonadati</taxon>
        <taxon>Rhodothermota</taxon>
        <taxon>Rhodothermia</taxon>
        <taxon>Rhodothermales</taxon>
        <taxon>Rubricoccaceae</taxon>
        <taxon>Rubricoccus</taxon>
    </lineage>
</organism>
<dbReference type="SUPFAM" id="SSF103481">
    <property type="entry name" value="Multidrug resistance efflux transporter EmrE"/>
    <property type="match status" value="2"/>
</dbReference>
<gene>
    <name evidence="3" type="ORF">BSZ36_18010</name>
</gene>
<keyword evidence="1" id="KW-0812">Transmembrane</keyword>
<feature type="transmembrane region" description="Helical" evidence="1">
    <location>
        <begin position="29"/>
        <end position="49"/>
    </location>
</feature>
<evidence type="ECO:0000256" key="1">
    <source>
        <dbReference type="SAM" id="Phobius"/>
    </source>
</evidence>
<accession>A0A259TUG8</accession>
<evidence type="ECO:0000313" key="3">
    <source>
        <dbReference type="EMBL" id="OZC01336.1"/>
    </source>
</evidence>
<proteinExistence type="predicted"/>
<feature type="transmembrane region" description="Helical" evidence="1">
    <location>
        <begin position="155"/>
        <end position="174"/>
    </location>
</feature>
<dbReference type="GO" id="GO:0016020">
    <property type="term" value="C:membrane"/>
    <property type="evidence" value="ECO:0007669"/>
    <property type="project" value="InterPro"/>
</dbReference>
<feature type="transmembrane region" description="Helical" evidence="1">
    <location>
        <begin position="61"/>
        <end position="82"/>
    </location>
</feature>
<dbReference type="InterPro" id="IPR037185">
    <property type="entry name" value="EmrE-like"/>
</dbReference>
<sequence>MWIPLTLLSAVGAAGTGLALKRTLGAGGLIASTVAYRAAGGIVLLALLVGGGLGAPLGADYAVATALVIPLEIVGTLAFSLALRAGDLSLVQPLFGLMPVTVTLGGALLLGERPTPEAFAGVALVASGVYELGLGGERGVLAPFRALARDPAGRWAGVSILAWSLTTVLHRVGIAASGPMPWAVTLALGSAVAMALVAPLLPRSLRETAEAETLKAEPPGTEPPEASRWWLWVVASGALYAVQQVGLQFALSEAPAGYVTALASTSILLAVVAGMVFLGERGAGHSRLVGGGLVTLGAAVVAMYG</sequence>